<name>A0A0F9AVX2_9ZZZZ</name>
<organism evidence="1">
    <name type="scientific">marine sediment metagenome</name>
    <dbReference type="NCBI Taxonomy" id="412755"/>
    <lineage>
        <taxon>unclassified sequences</taxon>
        <taxon>metagenomes</taxon>
        <taxon>ecological metagenomes</taxon>
    </lineage>
</organism>
<accession>A0A0F9AVX2</accession>
<protein>
    <submittedName>
        <fullName evidence="1">Uncharacterized protein</fullName>
    </submittedName>
</protein>
<sequence length="459" mass="51350">LEHVKTAAGLVSQFENYEKLTKKIIDNTTATQDLAAIIRDSLGIELKELESIIQDLMLTAFDQFKPKVREVITGMTDWIAKNKELIEQKTGEAINKIVTATTAMWDALTKLKTFYDALPEGSVSVGLIGVILFGTFSPLKFLVVMGLINSEMDKFGGGIDDLLSKGYDILFKPFVDNYNILFDTTALMDTLNKAWGFFTETIKTGTKEVGKFGVKVKATNEEFNEFLKTEGYVIEATLEITDIIATRLNPALDDTAEKLDEHVHKWAAYTTSVNEVGTAMHSLGADWEFVMKNIATKTEEEGQQVKELMAIYEQYARVRINDMTEQRQAAESLFDALIRGFQDTLKEETSFYDMGKTLFDDWFSTIKSGMGDTFYDIFTGNFNEIGDVWESVLNSMLAAFTDFLAELLFEWAKDELIKAITSDTEGAFSSIDWSGLGLTSGNLFAGAFWGVFAVGRVLY</sequence>
<evidence type="ECO:0000313" key="1">
    <source>
        <dbReference type="EMBL" id="KKL13729.1"/>
    </source>
</evidence>
<proteinExistence type="predicted"/>
<gene>
    <name evidence="1" type="ORF">LCGC14_2522860</name>
</gene>
<dbReference type="AlphaFoldDB" id="A0A0F9AVX2"/>
<feature type="non-terminal residue" evidence="1">
    <location>
        <position position="1"/>
    </location>
</feature>
<dbReference type="EMBL" id="LAZR01040744">
    <property type="protein sequence ID" value="KKL13729.1"/>
    <property type="molecule type" value="Genomic_DNA"/>
</dbReference>
<reference evidence="1" key="1">
    <citation type="journal article" date="2015" name="Nature">
        <title>Complex archaea that bridge the gap between prokaryotes and eukaryotes.</title>
        <authorList>
            <person name="Spang A."/>
            <person name="Saw J.H."/>
            <person name="Jorgensen S.L."/>
            <person name="Zaremba-Niedzwiedzka K."/>
            <person name="Martijn J."/>
            <person name="Lind A.E."/>
            <person name="van Eijk R."/>
            <person name="Schleper C."/>
            <person name="Guy L."/>
            <person name="Ettema T.J."/>
        </authorList>
    </citation>
    <scope>NUCLEOTIDE SEQUENCE</scope>
</reference>
<comment type="caution">
    <text evidence="1">The sequence shown here is derived from an EMBL/GenBank/DDBJ whole genome shotgun (WGS) entry which is preliminary data.</text>
</comment>